<accession>A0ABS7E6R7</accession>
<dbReference type="RefSeq" id="WP_220110807.1">
    <property type="nucleotide sequence ID" value="NZ_JAHZST010000013.1"/>
</dbReference>
<comment type="caution">
    <text evidence="1">The sequence shown here is derived from an EMBL/GenBank/DDBJ whole genome shotgun (WGS) entry which is preliminary data.</text>
</comment>
<sequence length="176" mass="20223">MVSRRNLKQEHELAVLNSFADHLKLEGKSLEILEQPDPPEAIVNIDKMKTWIEITDAFLDEEHARSLMNSIADDVPHIVDETRDEAEIEPDFQSVVHGVIAKKYDKKTMLQAHRTFGRGILLVGIFTPFNSASGIADEERENIRELVDNKAKAIFDKIYVYDGTLEHKFYLLFEQL</sequence>
<reference evidence="1 2" key="1">
    <citation type="submission" date="2021-07" db="EMBL/GenBank/DDBJ databases">
        <title>Shewanella sp. nov, isolated from SCS.</title>
        <authorList>
            <person name="Cao W.R."/>
        </authorList>
    </citation>
    <scope>NUCLEOTIDE SEQUENCE [LARGE SCALE GENOMIC DNA]</scope>
    <source>
        <strain evidence="1 2">NR704-98</strain>
    </source>
</reference>
<gene>
    <name evidence="1" type="ORF">K0625_17125</name>
</gene>
<dbReference type="EMBL" id="JAHZST010000013">
    <property type="protein sequence ID" value="MBW8185379.1"/>
    <property type="molecule type" value="Genomic_DNA"/>
</dbReference>
<organism evidence="1 2">
    <name type="scientific">Shewanella nanhaiensis</name>
    <dbReference type="NCBI Taxonomy" id="2864872"/>
    <lineage>
        <taxon>Bacteria</taxon>
        <taxon>Pseudomonadati</taxon>
        <taxon>Pseudomonadota</taxon>
        <taxon>Gammaproteobacteria</taxon>
        <taxon>Alteromonadales</taxon>
        <taxon>Shewanellaceae</taxon>
        <taxon>Shewanella</taxon>
    </lineage>
</organism>
<name>A0ABS7E6R7_9GAMM</name>
<proteinExistence type="predicted"/>
<evidence type="ECO:0000313" key="2">
    <source>
        <dbReference type="Proteomes" id="UP001195963"/>
    </source>
</evidence>
<dbReference type="Proteomes" id="UP001195963">
    <property type="component" value="Unassembled WGS sequence"/>
</dbReference>
<protein>
    <submittedName>
        <fullName evidence="1">Uncharacterized protein</fullName>
    </submittedName>
</protein>
<keyword evidence="2" id="KW-1185">Reference proteome</keyword>
<evidence type="ECO:0000313" key="1">
    <source>
        <dbReference type="EMBL" id="MBW8185379.1"/>
    </source>
</evidence>